<evidence type="ECO:0000256" key="5">
    <source>
        <dbReference type="ARBA" id="ARBA00023242"/>
    </source>
</evidence>
<keyword evidence="5" id="KW-0539">Nucleus</keyword>
<evidence type="ECO:0000256" key="6">
    <source>
        <dbReference type="SAM" id="MobiDB-lite"/>
    </source>
</evidence>
<feature type="region of interest" description="Disordered" evidence="6">
    <location>
        <begin position="1"/>
        <end position="68"/>
    </location>
</feature>
<dbReference type="AlphaFoldDB" id="A0A8T8SUK8"/>
<protein>
    <recommendedName>
        <fullName evidence="7">HAT C-terminal dimerisation domain-containing protein</fullName>
    </recommendedName>
</protein>
<dbReference type="PANTHER" id="PTHR46481:SF10">
    <property type="entry name" value="ZINC FINGER BED DOMAIN-CONTAINING PROTEIN 39"/>
    <property type="match status" value="1"/>
</dbReference>
<feature type="compositionally biased region" description="Basic and acidic residues" evidence="6">
    <location>
        <begin position="1"/>
        <end position="20"/>
    </location>
</feature>
<dbReference type="InterPro" id="IPR052035">
    <property type="entry name" value="ZnF_BED_domain_contain"/>
</dbReference>
<reference evidence="8" key="1">
    <citation type="submission" date="2016-04" db="EMBL/GenBank/DDBJ databases">
        <authorList>
            <person name="Nguyen H.D."/>
            <person name="Kesanakurti P."/>
            <person name="Cullis J."/>
            <person name="Levesque C.A."/>
            <person name="Hambleton S."/>
        </authorList>
    </citation>
    <scope>NUCLEOTIDE SEQUENCE</scope>
    <source>
        <strain evidence="8">DAOMC 238032</strain>
    </source>
</reference>
<reference evidence="8" key="2">
    <citation type="journal article" date="2019" name="IMA Fungus">
        <title>Genome sequencing and comparison of five Tilletia species to identify candidate genes for the detection of regulated species infecting wheat.</title>
        <authorList>
            <person name="Nguyen H.D.T."/>
            <person name="Sultana T."/>
            <person name="Kesanakurti P."/>
            <person name="Hambleton S."/>
        </authorList>
    </citation>
    <scope>NUCLEOTIDE SEQUENCE</scope>
    <source>
        <strain evidence="8">DAOMC 238032</strain>
    </source>
</reference>
<keyword evidence="4" id="KW-0862">Zinc</keyword>
<feature type="domain" description="HAT C-terminal dimerisation" evidence="7">
    <location>
        <begin position="652"/>
        <end position="712"/>
    </location>
</feature>
<dbReference type="InterPro" id="IPR012337">
    <property type="entry name" value="RNaseH-like_sf"/>
</dbReference>
<sequence length="742" mass="83229">KMNHQERKEYNNALRGRDGSDDSSSDFSEDDNDDDAPNRRKRRRKGSRPSSGSATHLQQAKKPRKSEPEVIEIIDEEEDEDAQNVTRFFRHVKTTTQNRHRNKTGAQYTVIVEKWECRLCGNHYTGHPTNRSNLSLHFNPKTSKSPCKRLYNPLDKSLLGVFKPPVKKVEQAQPAGAPFGDNIKDGTSSFAGLGQRSLDSWVNGQRHRAHEVQASVVRQKALLWVIMDALPFTAPSSPWLRALITAASPVAVQGLMSARTIVTDLERFCDSLLDQALNAIKRSRTPFAILQDAWSSPSQRHTFVAFVVTYLDSEWKYCQFVLDFAVLRGRHGGATFAAHLVKALKRHGIYDLWTGILVVDAASSNGRMSSIVEQESAVDKVLDEELDEPEEFQENSSSAKAMPPKLNHTRWNSRFEQLHFAIKVPEGYNFVCKNSKRQGPNGYTDLTLSDREFSLLENIHDIGEYVQERTLEFEKNDGHACKMLARFAVLVHVLSVEINSAKEKLNGPTRKDPFAKDRDNGAADLYIQAMEKMRTKIRRYQTLAASTKSIIIATALHPKYRLSILERDYPGLATRARSLIEDEVAQYVSRTKEPAHAILASPSPKKDKWKRAPVAGMEAHVIPKNSDVEAYFGGRYPWQGTALGPDADEDVILGWWRDNEKNLPILSKVARKYLCAPASTSAVERVFSRAGRYVSNRRPLGPTTLRHLVISNSLILGGCDPNAAFDATVGKTAERSNKISAA</sequence>
<name>A0A8T8SUK8_9BASI</name>
<dbReference type="GO" id="GO:0008270">
    <property type="term" value="F:zinc ion binding"/>
    <property type="evidence" value="ECO:0007669"/>
    <property type="project" value="UniProtKB-KW"/>
</dbReference>
<dbReference type="Pfam" id="PF05699">
    <property type="entry name" value="Dimer_Tnp_hAT"/>
    <property type="match status" value="1"/>
</dbReference>
<comment type="caution">
    <text evidence="8">The sequence shown here is derived from an EMBL/GenBank/DDBJ whole genome shotgun (WGS) entry which is preliminary data.</text>
</comment>
<accession>A0A8T8SUK8</accession>
<dbReference type="PANTHER" id="PTHR46481">
    <property type="entry name" value="ZINC FINGER BED DOMAIN-CONTAINING PROTEIN 4"/>
    <property type="match status" value="1"/>
</dbReference>
<dbReference type="SUPFAM" id="SSF53098">
    <property type="entry name" value="Ribonuclease H-like"/>
    <property type="match status" value="1"/>
</dbReference>
<organism evidence="8 9">
    <name type="scientific">Tilletia caries</name>
    <name type="common">wheat bunt fungus</name>
    <dbReference type="NCBI Taxonomy" id="13290"/>
    <lineage>
        <taxon>Eukaryota</taxon>
        <taxon>Fungi</taxon>
        <taxon>Dikarya</taxon>
        <taxon>Basidiomycota</taxon>
        <taxon>Ustilaginomycotina</taxon>
        <taxon>Exobasidiomycetes</taxon>
        <taxon>Tilletiales</taxon>
        <taxon>Tilletiaceae</taxon>
        <taxon>Tilletia</taxon>
    </lineage>
</organism>
<keyword evidence="2" id="KW-0479">Metal-binding</keyword>
<evidence type="ECO:0000259" key="7">
    <source>
        <dbReference type="Pfam" id="PF05699"/>
    </source>
</evidence>
<dbReference type="GO" id="GO:0046983">
    <property type="term" value="F:protein dimerization activity"/>
    <property type="evidence" value="ECO:0007669"/>
    <property type="project" value="InterPro"/>
</dbReference>
<evidence type="ECO:0000313" key="9">
    <source>
        <dbReference type="Proteomes" id="UP000077671"/>
    </source>
</evidence>
<evidence type="ECO:0000313" key="8">
    <source>
        <dbReference type="EMBL" id="KAE8248588.1"/>
    </source>
</evidence>
<feature type="non-terminal residue" evidence="8">
    <location>
        <position position="742"/>
    </location>
</feature>
<dbReference type="EMBL" id="LWDD02001379">
    <property type="protein sequence ID" value="KAE8248588.1"/>
    <property type="molecule type" value="Genomic_DNA"/>
</dbReference>
<gene>
    <name evidence="8" type="ORF">A4X03_0g6743</name>
</gene>
<proteinExistence type="predicted"/>
<evidence type="ECO:0000256" key="2">
    <source>
        <dbReference type="ARBA" id="ARBA00022723"/>
    </source>
</evidence>
<comment type="subcellular location">
    <subcellularLocation>
        <location evidence="1">Nucleus</location>
    </subcellularLocation>
</comment>
<dbReference type="Proteomes" id="UP000077671">
    <property type="component" value="Unassembled WGS sequence"/>
</dbReference>
<evidence type="ECO:0000256" key="1">
    <source>
        <dbReference type="ARBA" id="ARBA00004123"/>
    </source>
</evidence>
<keyword evidence="3" id="KW-0863">Zinc-finger</keyword>
<evidence type="ECO:0000256" key="4">
    <source>
        <dbReference type="ARBA" id="ARBA00022833"/>
    </source>
</evidence>
<dbReference type="GO" id="GO:0005634">
    <property type="term" value="C:nucleus"/>
    <property type="evidence" value="ECO:0007669"/>
    <property type="project" value="UniProtKB-SubCell"/>
</dbReference>
<evidence type="ECO:0000256" key="3">
    <source>
        <dbReference type="ARBA" id="ARBA00022771"/>
    </source>
</evidence>
<dbReference type="InterPro" id="IPR008906">
    <property type="entry name" value="HATC_C_dom"/>
</dbReference>
<feature type="compositionally biased region" description="Acidic residues" evidence="6">
    <location>
        <begin position="21"/>
        <end position="35"/>
    </location>
</feature>